<evidence type="ECO:0000313" key="1">
    <source>
        <dbReference type="EMBL" id="AZB72206.1"/>
    </source>
</evidence>
<dbReference type="Proteomes" id="UP000267249">
    <property type="component" value="Chromosome"/>
</dbReference>
<dbReference type="EMBL" id="CP030139">
    <property type="protein sequence ID" value="AZB72206.1"/>
    <property type="molecule type" value="Genomic_DNA"/>
</dbReference>
<dbReference type="AlphaFoldDB" id="A0AAN1UU55"/>
<protein>
    <submittedName>
        <fullName evidence="1">Uncharacterized protein</fullName>
    </submittedName>
</protein>
<evidence type="ECO:0000313" key="2">
    <source>
        <dbReference type="Proteomes" id="UP000267249"/>
    </source>
</evidence>
<dbReference type="RefSeq" id="WP_208676223.1">
    <property type="nucleotide sequence ID" value="NZ_CP030139.2"/>
</dbReference>
<organism evidence="1 2">
    <name type="scientific">Synechococcus elongatus PCC 11801</name>
    <dbReference type="NCBI Taxonomy" id="2219813"/>
    <lineage>
        <taxon>Bacteria</taxon>
        <taxon>Bacillati</taxon>
        <taxon>Cyanobacteriota</taxon>
        <taxon>Cyanophyceae</taxon>
        <taxon>Synechococcales</taxon>
        <taxon>Synechococcaceae</taxon>
        <taxon>Synechococcus</taxon>
    </lineage>
</organism>
<proteinExistence type="predicted"/>
<reference evidence="1 2" key="1">
    <citation type="journal article" date="2018" name="Sci. Rep.">
        <title>Genome Features and Biochemical Characteristics of a Robust, Fast Growing and Naturally Transformable Cyanobacterium Synechococcus elongatus PCC 11801 Isolated from India.</title>
        <authorList>
            <person name="Jaiswal D."/>
            <person name="Sengupta A."/>
            <person name="Sohoni S."/>
            <person name="Sengupta S."/>
            <person name="Phadnavis A.G."/>
            <person name="Pakrasi H.B."/>
            <person name="Wangikar P.P."/>
        </authorList>
    </citation>
    <scope>NUCLEOTIDE SEQUENCE [LARGE SCALE GENOMIC DNA]</scope>
    <source>
        <strain evidence="1 2">PCC 11801</strain>
    </source>
</reference>
<accession>A0AAN1UU55</accession>
<gene>
    <name evidence="1" type="ORF">DOP62_05230</name>
</gene>
<name>A0AAN1UU55_SYNEL</name>
<sequence>MLHGLLWLPLLVLFIGLAWAGWNEYQKLESYKVWAADFETAKYDVRAVLGVRGSDLVWGKPSRQGPVFLETIDLGSLQRIQVQQQNQVLSDPEASVSGSADLLLELRDRQVLIPFTEASLALQWRQFLNRRLGLSA</sequence>